<keyword evidence="8" id="KW-0902">Two-component regulatory system</keyword>
<dbReference type="Gene3D" id="3.40.50.2300">
    <property type="match status" value="1"/>
</dbReference>
<feature type="domain" description="Response regulatory" evidence="12">
    <location>
        <begin position="579"/>
        <end position="695"/>
    </location>
</feature>
<keyword evidence="3 9" id="KW-0597">Phosphoprotein</keyword>
<dbReference type="InterPro" id="IPR013767">
    <property type="entry name" value="PAS_fold"/>
</dbReference>
<evidence type="ECO:0000256" key="4">
    <source>
        <dbReference type="ARBA" id="ARBA00022679"/>
    </source>
</evidence>
<dbReference type="PROSITE" id="PS50113">
    <property type="entry name" value="PAC"/>
    <property type="match status" value="1"/>
</dbReference>
<evidence type="ECO:0000259" key="13">
    <source>
        <dbReference type="PROSITE" id="PS50112"/>
    </source>
</evidence>
<dbReference type="NCBIfam" id="TIGR00229">
    <property type="entry name" value="sensory_box"/>
    <property type="match status" value="2"/>
</dbReference>
<dbReference type="InterPro" id="IPR036890">
    <property type="entry name" value="HATPase_C_sf"/>
</dbReference>
<dbReference type="SUPFAM" id="SSF55874">
    <property type="entry name" value="ATPase domain of HSP90 chaperone/DNA topoisomerase II/histidine kinase"/>
    <property type="match status" value="1"/>
</dbReference>
<sequence>MTRKLLEQAINQAHERLNNLLHRAEYTKKESRDIPPTELFTEAIAEISISLEELQVLGEELQEQNDELVATRHLVEAEQKRYQDLFDFAPDAYFVTDTNGTIQEANYAAAQLLNVRQSYFIGKPLLVFVHPAQRNKFRQLMTELQQQAEIRLHETQIFQKDGKIDFPAEITAVRVQDNDKIVSLRWLLRDISDRQQRLQKIREQAALLDITTDAIVVRNLQNQILFWNKGAENLYGWQAEDVMGKYAEEIFSSYSLKIEAALKTVVESGSWQGELRKQTTNGKEIIIASRWTLMRDGADLPKSILTVDTDITENKQLESQLLRTQRLESLGTLASGISHDLNNIFTPILTVAQLLPMKLKNIDERSLKMLKLLESSAKRGSDLVRQILSFASGSESKRTIVQPSQLLEDIVQIIIGTFPKSINLNIDIAPNLLFVTGDATQLHQVLINLCLNARDAMPNGGNLSISAVNLSIDAVFARMHLEAKVSSYVLITITDTGVGISPQVIDRIFDPFFTTKDVGKGTGLGLSIAISVINSHGGFLDVSSEVGVGSQFKVYLPSMNGTITQPVDEIELLTGQGELILVIDDEAAITQITRTTLEIHNYRVLTAQDGIEGLALYTEYKKEIRVVLMDIMMPSMPGATVIRILQRMNPQVQIIAMSGLVSAEALAQATGTGIQGFLPKPFSAKDLLKILQGVLGMG</sequence>
<evidence type="ECO:0000256" key="3">
    <source>
        <dbReference type="ARBA" id="ARBA00022553"/>
    </source>
</evidence>
<dbReference type="InterPro" id="IPR036097">
    <property type="entry name" value="HisK_dim/P_sf"/>
</dbReference>
<dbReference type="Gene3D" id="1.10.287.130">
    <property type="match status" value="1"/>
</dbReference>
<evidence type="ECO:0000256" key="1">
    <source>
        <dbReference type="ARBA" id="ARBA00000085"/>
    </source>
</evidence>
<evidence type="ECO:0000259" key="11">
    <source>
        <dbReference type="PROSITE" id="PS50109"/>
    </source>
</evidence>
<evidence type="ECO:0000256" key="5">
    <source>
        <dbReference type="ARBA" id="ARBA00022741"/>
    </source>
</evidence>
<dbReference type="PANTHER" id="PTHR43065">
    <property type="entry name" value="SENSOR HISTIDINE KINASE"/>
    <property type="match status" value="1"/>
</dbReference>
<feature type="modified residue" description="4-aspartylphosphate" evidence="9">
    <location>
        <position position="630"/>
    </location>
</feature>
<evidence type="ECO:0000256" key="2">
    <source>
        <dbReference type="ARBA" id="ARBA00012438"/>
    </source>
</evidence>
<dbReference type="SMART" id="SM00448">
    <property type="entry name" value="REC"/>
    <property type="match status" value="1"/>
</dbReference>
<feature type="domain" description="PAS" evidence="13">
    <location>
        <begin position="200"/>
        <end position="269"/>
    </location>
</feature>
<dbReference type="SUPFAM" id="SSF52172">
    <property type="entry name" value="CheY-like"/>
    <property type="match status" value="1"/>
</dbReference>
<proteinExistence type="predicted"/>
<dbReference type="CDD" id="cd00130">
    <property type="entry name" value="PAS"/>
    <property type="match status" value="2"/>
</dbReference>
<keyword evidence="7" id="KW-0067">ATP-binding</keyword>
<dbReference type="PROSITE" id="PS50110">
    <property type="entry name" value="RESPONSE_REGULATORY"/>
    <property type="match status" value="1"/>
</dbReference>
<protein>
    <recommendedName>
        <fullName evidence="2">histidine kinase</fullName>
        <ecNumber evidence="2">2.7.13.3</ecNumber>
    </recommendedName>
</protein>
<dbReference type="EMBL" id="JACJTA010000083">
    <property type="protein sequence ID" value="MBD2608100.1"/>
    <property type="molecule type" value="Genomic_DNA"/>
</dbReference>
<evidence type="ECO:0000256" key="9">
    <source>
        <dbReference type="PROSITE-ProRule" id="PRU00169"/>
    </source>
</evidence>
<dbReference type="PROSITE" id="PS50112">
    <property type="entry name" value="PAS"/>
    <property type="match status" value="2"/>
</dbReference>
<reference evidence="15 16" key="1">
    <citation type="journal article" date="2020" name="ISME J.">
        <title>Comparative genomics reveals insights into cyanobacterial evolution and habitat adaptation.</title>
        <authorList>
            <person name="Chen M.Y."/>
            <person name="Teng W.K."/>
            <person name="Zhao L."/>
            <person name="Hu C.X."/>
            <person name="Zhou Y.K."/>
            <person name="Han B.P."/>
            <person name="Song L.R."/>
            <person name="Shu W.S."/>
        </authorList>
    </citation>
    <scope>NUCLEOTIDE SEQUENCE [LARGE SCALE GENOMIC DNA]</scope>
    <source>
        <strain evidence="15 16">FACHB-248</strain>
    </source>
</reference>
<dbReference type="PANTHER" id="PTHR43065:SF46">
    <property type="entry name" value="C4-DICARBOXYLATE TRANSPORT SENSOR PROTEIN DCTB"/>
    <property type="match status" value="1"/>
</dbReference>
<name>A0ABR8GX43_9CYAN</name>
<feature type="coiled-coil region" evidence="10">
    <location>
        <begin position="3"/>
        <end position="81"/>
    </location>
</feature>
<dbReference type="Proteomes" id="UP000660380">
    <property type="component" value="Unassembled WGS sequence"/>
</dbReference>
<dbReference type="Pfam" id="PF00072">
    <property type="entry name" value="Response_reg"/>
    <property type="match status" value="1"/>
</dbReference>
<dbReference type="InterPro" id="IPR000014">
    <property type="entry name" value="PAS"/>
</dbReference>
<feature type="domain" description="PAC" evidence="14">
    <location>
        <begin position="271"/>
        <end position="323"/>
    </location>
</feature>
<dbReference type="SUPFAM" id="SSF47384">
    <property type="entry name" value="Homodimeric domain of signal transducing histidine kinase"/>
    <property type="match status" value="1"/>
</dbReference>
<keyword evidence="16" id="KW-1185">Reference proteome</keyword>
<evidence type="ECO:0000259" key="12">
    <source>
        <dbReference type="PROSITE" id="PS50110"/>
    </source>
</evidence>
<evidence type="ECO:0000256" key="8">
    <source>
        <dbReference type="ARBA" id="ARBA00023012"/>
    </source>
</evidence>
<dbReference type="InterPro" id="IPR035965">
    <property type="entry name" value="PAS-like_dom_sf"/>
</dbReference>
<evidence type="ECO:0000256" key="7">
    <source>
        <dbReference type="ARBA" id="ARBA00022840"/>
    </source>
</evidence>
<evidence type="ECO:0000256" key="6">
    <source>
        <dbReference type="ARBA" id="ARBA00022777"/>
    </source>
</evidence>
<feature type="domain" description="Histidine kinase" evidence="11">
    <location>
        <begin position="336"/>
        <end position="560"/>
    </location>
</feature>
<dbReference type="InterPro" id="IPR003594">
    <property type="entry name" value="HATPase_dom"/>
</dbReference>
<dbReference type="InterPro" id="IPR003661">
    <property type="entry name" value="HisK_dim/P_dom"/>
</dbReference>
<dbReference type="PROSITE" id="PS50109">
    <property type="entry name" value="HIS_KIN"/>
    <property type="match status" value="1"/>
</dbReference>
<dbReference type="PRINTS" id="PR00344">
    <property type="entry name" value="BCTRLSENSOR"/>
</dbReference>
<dbReference type="InterPro" id="IPR004358">
    <property type="entry name" value="Sig_transdc_His_kin-like_C"/>
</dbReference>
<dbReference type="SUPFAM" id="SSF55785">
    <property type="entry name" value="PYP-like sensor domain (PAS domain)"/>
    <property type="match status" value="2"/>
</dbReference>
<dbReference type="Pfam" id="PF02518">
    <property type="entry name" value="HATPase_c"/>
    <property type="match status" value="1"/>
</dbReference>
<organism evidence="15 16">
    <name type="scientific">Scytonema hofmannii FACHB-248</name>
    <dbReference type="NCBI Taxonomy" id="1842502"/>
    <lineage>
        <taxon>Bacteria</taxon>
        <taxon>Bacillati</taxon>
        <taxon>Cyanobacteriota</taxon>
        <taxon>Cyanophyceae</taxon>
        <taxon>Nostocales</taxon>
        <taxon>Scytonemataceae</taxon>
        <taxon>Scytonema</taxon>
    </lineage>
</organism>
<dbReference type="SMART" id="SM00387">
    <property type="entry name" value="HATPase_c"/>
    <property type="match status" value="1"/>
</dbReference>
<dbReference type="InterPro" id="IPR001789">
    <property type="entry name" value="Sig_transdc_resp-reg_receiver"/>
</dbReference>
<comment type="caution">
    <text evidence="15">The sequence shown here is derived from an EMBL/GenBank/DDBJ whole genome shotgun (WGS) entry which is preliminary data.</text>
</comment>
<gene>
    <name evidence="15" type="ORF">H6G81_27190</name>
</gene>
<dbReference type="SMART" id="SM00388">
    <property type="entry name" value="HisKA"/>
    <property type="match status" value="1"/>
</dbReference>
<dbReference type="SMART" id="SM00086">
    <property type="entry name" value="PAC"/>
    <property type="match status" value="2"/>
</dbReference>
<dbReference type="InterPro" id="IPR011006">
    <property type="entry name" value="CheY-like_superfamily"/>
</dbReference>
<evidence type="ECO:0000259" key="14">
    <source>
        <dbReference type="PROSITE" id="PS50113"/>
    </source>
</evidence>
<keyword evidence="6" id="KW-0418">Kinase</keyword>
<evidence type="ECO:0000313" key="15">
    <source>
        <dbReference type="EMBL" id="MBD2608100.1"/>
    </source>
</evidence>
<keyword evidence="10" id="KW-0175">Coiled coil</keyword>
<dbReference type="Gene3D" id="3.30.450.20">
    <property type="entry name" value="PAS domain"/>
    <property type="match status" value="2"/>
</dbReference>
<feature type="domain" description="PAS" evidence="13">
    <location>
        <begin position="78"/>
        <end position="148"/>
    </location>
</feature>
<comment type="catalytic activity">
    <reaction evidence="1">
        <text>ATP + protein L-histidine = ADP + protein N-phospho-L-histidine.</text>
        <dbReference type="EC" id="2.7.13.3"/>
    </reaction>
</comment>
<evidence type="ECO:0000313" key="16">
    <source>
        <dbReference type="Proteomes" id="UP000660380"/>
    </source>
</evidence>
<dbReference type="SMART" id="SM00091">
    <property type="entry name" value="PAS"/>
    <property type="match status" value="2"/>
</dbReference>
<keyword evidence="5" id="KW-0547">Nucleotide-binding</keyword>
<dbReference type="InterPro" id="IPR000700">
    <property type="entry name" value="PAS-assoc_C"/>
</dbReference>
<dbReference type="Gene3D" id="3.30.565.10">
    <property type="entry name" value="Histidine kinase-like ATPase, C-terminal domain"/>
    <property type="match status" value="1"/>
</dbReference>
<dbReference type="CDD" id="cd00156">
    <property type="entry name" value="REC"/>
    <property type="match status" value="1"/>
</dbReference>
<accession>A0ABR8GX43</accession>
<dbReference type="RefSeq" id="WP_029633001.1">
    <property type="nucleotide sequence ID" value="NZ_JACJTA010000083.1"/>
</dbReference>
<dbReference type="InterPro" id="IPR001610">
    <property type="entry name" value="PAC"/>
</dbReference>
<dbReference type="InterPro" id="IPR005467">
    <property type="entry name" value="His_kinase_dom"/>
</dbReference>
<dbReference type="CDD" id="cd00082">
    <property type="entry name" value="HisKA"/>
    <property type="match status" value="1"/>
</dbReference>
<dbReference type="Pfam" id="PF00989">
    <property type="entry name" value="PAS"/>
    <property type="match status" value="2"/>
</dbReference>
<dbReference type="EC" id="2.7.13.3" evidence="2"/>
<dbReference type="Pfam" id="PF00512">
    <property type="entry name" value="HisKA"/>
    <property type="match status" value="1"/>
</dbReference>
<evidence type="ECO:0000256" key="10">
    <source>
        <dbReference type="SAM" id="Coils"/>
    </source>
</evidence>
<keyword evidence="4" id="KW-0808">Transferase</keyword>